<comment type="caution">
    <text evidence="4">The sequence shown here is derived from an EMBL/GenBank/DDBJ whole genome shotgun (WGS) entry which is preliminary data.</text>
</comment>
<dbReference type="GO" id="GO:0004672">
    <property type="term" value="F:protein kinase activity"/>
    <property type="evidence" value="ECO:0007669"/>
    <property type="project" value="InterPro"/>
</dbReference>
<reference evidence="4" key="1">
    <citation type="submission" date="2020-03" db="EMBL/GenBank/DDBJ databases">
        <title>Hybrid Assembly of Korean Phytophthora infestans isolates.</title>
        <authorList>
            <person name="Prokchorchik M."/>
            <person name="Lee Y."/>
            <person name="Seo J."/>
            <person name="Cho J.-H."/>
            <person name="Park Y.-E."/>
            <person name="Jang D.-C."/>
            <person name="Im J.-S."/>
            <person name="Choi J.-G."/>
            <person name="Park H.-J."/>
            <person name="Lee G.-B."/>
            <person name="Lee Y.-G."/>
            <person name="Hong S.-Y."/>
            <person name="Cho K."/>
            <person name="Sohn K.H."/>
        </authorList>
    </citation>
    <scope>NUCLEOTIDE SEQUENCE</scope>
    <source>
        <strain evidence="4">KR_2_A2</strain>
    </source>
</reference>
<dbReference type="AlphaFoldDB" id="A0A8S9UVD1"/>
<evidence type="ECO:0000256" key="2">
    <source>
        <dbReference type="ARBA" id="ARBA00022840"/>
    </source>
</evidence>
<dbReference type="InterPro" id="IPR011009">
    <property type="entry name" value="Kinase-like_dom_sf"/>
</dbReference>
<gene>
    <name evidence="4" type="ORF">GN958_ATG07841</name>
</gene>
<evidence type="ECO:0000259" key="3">
    <source>
        <dbReference type="PROSITE" id="PS50011"/>
    </source>
</evidence>
<keyword evidence="1" id="KW-0547">Nucleotide-binding</keyword>
<feature type="domain" description="Protein kinase" evidence="3">
    <location>
        <begin position="54"/>
        <end position="303"/>
    </location>
</feature>
<keyword evidence="2" id="KW-0067">ATP-binding</keyword>
<dbReference type="PROSITE" id="PS50011">
    <property type="entry name" value="PROTEIN_KINASE_DOM"/>
    <property type="match status" value="1"/>
</dbReference>
<keyword evidence="4" id="KW-0808">Transferase</keyword>
<evidence type="ECO:0000313" key="4">
    <source>
        <dbReference type="EMBL" id="KAF4142969.1"/>
    </source>
</evidence>
<accession>A0A8S9UVD1</accession>
<dbReference type="InterPro" id="IPR050198">
    <property type="entry name" value="Non-receptor_tyrosine_kinases"/>
</dbReference>
<dbReference type="Pfam" id="PF07714">
    <property type="entry name" value="PK_Tyr_Ser-Thr"/>
    <property type="match status" value="1"/>
</dbReference>
<dbReference type="CDD" id="cd00180">
    <property type="entry name" value="PKc"/>
    <property type="match status" value="1"/>
</dbReference>
<evidence type="ECO:0000256" key="1">
    <source>
        <dbReference type="ARBA" id="ARBA00022741"/>
    </source>
</evidence>
<keyword evidence="4" id="KW-0418">Kinase</keyword>
<dbReference type="Proteomes" id="UP000704712">
    <property type="component" value="Unassembled WGS sequence"/>
</dbReference>
<evidence type="ECO:0000313" key="5">
    <source>
        <dbReference type="Proteomes" id="UP000704712"/>
    </source>
</evidence>
<dbReference type="GO" id="GO:0005524">
    <property type="term" value="F:ATP binding"/>
    <property type="evidence" value="ECO:0007669"/>
    <property type="project" value="UniProtKB-KW"/>
</dbReference>
<dbReference type="EMBL" id="JAACNO010001119">
    <property type="protein sequence ID" value="KAF4142969.1"/>
    <property type="molecule type" value="Genomic_DNA"/>
</dbReference>
<organism evidence="4 5">
    <name type="scientific">Phytophthora infestans</name>
    <name type="common">Potato late blight agent</name>
    <name type="synonym">Botrytis infestans</name>
    <dbReference type="NCBI Taxonomy" id="4787"/>
    <lineage>
        <taxon>Eukaryota</taxon>
        <taxon>Sar</taxon>
        <taxon>Stramenopiles</taxon>
        <taxon>Oomycota</taxon>
        <taxon>Peronosporomycetes</taxon>
        <taxon>Peronosporales</taxon>
        <taxon>Peronosporaceae</taxon>
        <taxon>Phytophthora</taxon>
    </lineage>
</organism>
<dbReference type="InterPro" id="IPR001245">
    <property type="entry name" value="Ser-Thr/Tyr_kinase_cat_dom"/>
</dbReference>
<proteinExistence type="predicted"/>
<dbReference type="SUPFAM" id="SSF56112">
    <property type="entry name" value="Protein kinase-like (PK-like)"/>
    <property type="match status" value="1"/>
</dbReference>
<sequence>MMEKVLMELHKELGKCSLETHCQLMRATIDRVCAFARLGDVRFPDWYISTDDLMYEEGQGVAGTFGEVHRAMWFHGGERTRVRMKQLFQDSSEESDRKTFEQFERWKKLSDSDHILRFHGGSPVSKPHFFVCEYAPYGNLRDFLTDKKNRPLMWPLFLQVAEGLNVLHSHGIVHGALKCSNILIDARYTAKLADFGFTSARTHAKDLNREAATAIGSAVRWKPREILEYLDMKEPPFQSDIYSLGMCMIEALTHQPRFGLVDDAEAVEMILRGDCHPRPDGVSDTVWALVSQLNAGRGEGDGY</sequence>
<dbReference type="InterPro" id="IPR000719">
    <property type="entry name" value="Prot_kinase_dom"/>
</dbReference>
<dbReference type="Gene3D" id="1.10.510.10">
    <property type="entry name" value="Transferase(Phosphotransferase) domain 1"/>
    <property type="match status" value="1"/>
</dbReference>
<name>A0A8S9UVD1_PHYIN</name>
<dbReference type="PANTHER" id="PTHR24418">
    <property type="entry name" value="TYROSINE-PROTEIN KINASE"/>
    <property type="match status" value="1"/>
</dbReference>
<protein>
    <submittedName>
        <fullName evidence="4">Protein tyrosine kinase</fullName>
    </submittedName>
</protein>